<dbReference type="Gene3D" id="1.10.630.10">
    <property type="entry name" value="Cytochrome P450"/>
    <property type="match status" value="1"/>
</dbReference>
<evidence type="ECO:0008006" key="12">
    <source>
        <dbReference type="Google" id="ProtNLM"/>
    </source>
</evidence>
<feature type="binding site" description="axial binding residue" evidence="8">
    <location>
        <position position="378"/>
    </location>
    <ligand>
        <name>heme</name>
        <dbReference type="ChEBI" id="CHEBI:30413"/>
    </ligand>
    <ligandPart>
        <name>Fe</name>
        <dbReference type="ChEBI" id="CHEBI:18248"/>
    </ligandPart>
</feature>
<name>A0A8H4ILW2_9PEZI</name>
<keyword evidence="5 9" id="KW-0560">Oxidoreductase</keyword>
<comment type="cofactor">
    <cofactor evidence="1 8">
        <name>heme</name>
        <dbReference type="ChEBI" id="CHEBI:30413"/>
    </cofactor>
</comment>
<dbReference type="PANTHER" id="PTHR46206:SF2">
    <property type="entry name" value="CYTOCHROME P450 MONOOXYGENASE AUSG-RELATED"/>
    <property type="match status" value="1"/>
</dbReference>
<evidence type="ECO:0000256" key="3">
    <source>
        <dbReference type="ARBA" id="ARBA00022617"/>
    </source>
</evidence>
<evidence type="ECO:0000256" key="2">
    <source>
        <dbReference type="ARBA" id="ARBA00010617"/>
    </source>
</evidence>
<protein>
    <recommendedName>
        <fullName evidence="12">Cytochrome p450 protein</fullName>
    </recommendedName>
</protein>
<comment type="similarity">
    <text evidence="2 9">Belongs to the cytochrome P450 family.</text>
</comment>
<evidence type="ECO:0000256" key="7">
    <source>
        <dbReference type="ARBA" id="ARBA00023033"/>
    </source>
</evidence>
<reference evidence="10" key="1">
    <citation type="submission" date="2020-04" db="EMBL/GenBank/DDBJ databases">
        <title>Genome Assembly and Annotation of Botryosphaeria dothidea sdau 11-99, a Latent Pathogen of Apple Fruit Ring Rot in China.</title>
        <authorList>
            <person name="Yu C."/>
            <person name="Diao Y."/>
            <person name="Lu Q."/>
            <person name="Zhao J."/>
            <person name="Cui S."/>
            <person name="Peng C."/>
            <person name="He B."/>
            <person name="Liu H."/>
        </authorList>
    </citation>
    <scope>NUCLEOTIDE SEQUENCE [LARGE SCALE GENOMIC DNA]</scope>
    <source>
        <strain evidence="10">Sdau11-99</strain>
    </source>
</reference>
<dbReference type="OrthoDB" id="1844152at2759"/>
<dbReference type="InterPro" id="IPR002401">
    <property type="entry name" value="Cyt_P450_E_grp-I"/>
</dbReference>
<accession>A0A8H4ILW2</accession>
<evidence type="ECO:0000256" key="1">
    <source>
        <dbReference type="ARBA" id="ARBA00001971"/>
    </source>
</evidence>
<dbReference type="InterPro" id="IPR001128">
    <property type="entry name" value="Cyt_P450"/>
</dbReference>
<keyword evidence="11" id="KW-1185">Reference proteome</keyword>
<dbReference type="PANTHER" id="PTHR46206">
    <property type="entry name" value="CYTOCHROME P450"/>
    <property type="match status" value="1"/>
</dbReference>
<dbReference type="InterPro" id="IPR036396">
    <property type="entry name" value="Cyt_P450_sf"/>
</dbReference>
<dbReference type="InterPro" id="IPR017972">
    <property type="entry name" value="Cyt_P450_CS"/>
</dbReference>
<evidence type="ECO:0000256" key="9">
    <source>
        <dbReference type="RuleBase" id="RU000461"/>
    </source>
</evidence>
<evidence type="ECO:0000313" key="11">
    <source>
        <dbReference type="Proteomes" id="UP000572817"/>
    </source>
</evidence>
<keyword evidence="3 8" id="KW-0349">Heme</keyword>
<dbReference type="GO" id="GO:0005506">
    <property type="term" value="F:iron ion binding"/>
    <property type="evidence" value="ECO:0007669"/>
    <property type="project" value="InterPro"/>
</dbReference>
<organism evidence="10 11">
    <name type="scientific">Botryosphaeria dothidea</name>
    <dbReference type="NCBI Taxonomy" id="55169"/>
    <lineage>
        <taxon>Eukaryota</taxon>
        <taxon>Fungi</taxon>
        <taxon>Dikarya</taxon>
        <taxon>Ascomycota</taxon>
        <taxon>Pezizomycotina</taxon>
        <taxon>Dothideomycetes</taxon>
        <taxon>Dothideomycetes incertae sedis</taxon>
        <taxon>Botryosphaeriales</taxon>
        <taxon>Botryosphaeriaceae</taxon>
        <taxon>Botryosphaeria</taxon>
    </lineage>
</organism>
<dbReference type="GO" id="GO:0016705">
    <property type="term" value="F:oxidoreductase activity, acting on paired donors, with incorporation or reduction of molecular oxygen"/>
    <property type="evidence" value="ECO:0007669"/>
    <property type="project" value="InterPro"/>
</dbReference>
<dbReference type="CDD" id="cd11041">
    <property type="entry name" value="CYP503A1-like"/>
    <property type="match status" value="1"/>
</dbReference>
<sequence>MKKEFKTKSRALVDAAYKKNTGICQIVTDGGPRILLPPRFVDEIRNDKRFDFQEVMKEEFIADMFGAAQAALQDGLLQDTIRLRLTQSLDWRDSGIFLAEMTELVSRMSARAFMGEPLCRNKEWLMIAAAYTMEFFVAIKAVRRFPKRLRPLLLNLAPEVQRLNQIHKTARALFAPELESRTKARKEAQKAGIMERSSDALAWFTEVASAKKLKFDPLYGQLGLTVVATHTTSSTLTNVMFDLVAYPHLIDELRKEIIEVLGLQAEDGGGWKKTSLYKLRLMDSVMKESQRVNPVDVIAMRRKVLEEVTLSDGTVLPTGAMVGIPTSALQDPALFDKPDEFDGHRFMDLRLQPGNENKWQFVTTSQEMFAFGHGKHACPGRFFAGNEVKIALVHLLMKYDWSFPGAEKVFAGRPKNICQAETILPDPTARLMYKARKSEIEI</sequence>
<dbReference type="GO" id="GO:0020037">
    <property type="term" value="F:heme binding"/>
    <property type="evidence" value="ECO:0007669"/>
    <property type="project" value="InterPro"/>
</dbReference>
<keyword evidence="6 8" id="KW-0408">Iron</keyword>
<dbReference type="Pfam" id="PF00067">
    <property type="entry name" value="p450"/>
    <property type="match status" value="1"/>
</dbReference>
<comment type="caution">
    <text evidence="10">The sequence shown here is derived from an EMBL/GenBank/DDBJ whole genome shotgun (WGS) entry which is preliminary data.</text>
</comment>
<dbReference type="EMBL" id="WWBZ02000062">
    <property type="protein sequence ID" value="KAF4303511.1"/>
    <property type="molecule type" value="Genomic_DNA"/>
</dbReference>
<keyword evidence="7 9" id="KW-0503">Monooxygenase</keyword>
<evidence type="ECO:0000256" key="4">
    <source>
        <dbReference type="ARBA" id="ARBA00022723"/>
    </source>
</evidence>
<evidence type="ECO:0000256" key="5">
    <source>
        <dbReference type="ARBA" id="ARBA00023002"/>
    </source>
</evidence>
<evidence type="ECO:0000256" key="6">
    <source>
        <dbReference type="ARBA" id="ARBA00023004"/>
    </source>
</evidence>
<dbReference type="GO" id="GO:0004497">
    <property type="term" value="F:monooxygenase activity"/>
    <property type="evidence" value="ECO:0007669"/>
    <property type="project" value="UniProtKB-KW"/>
</dbReference>
<proteinExistence type="inferred from homology"/>
<evidence type="ECO:0000313" key="10">
    <source>
        <dbReference type="EMBL" id="KAF4303511.1"/>
    </source>
</evidence>
<dbReference type="Proteomes" id="UP000572817">
    <property type="component" value="Unassembled WGS sequence"/>
</dbReference>
<dbReference type="SUPFAM" id="SSF48264">
    <property type="entry name" value="Cytochrome P450"/>
    <property type="match status" value="1"/>
</dbReference>
<keyword evidence="4 8" id="KW-0479">Metal-binding</keyword>
<evidence type="ECO:0000256" key="8">
    <source>
        <dbReference type="PIRSR" id="PIRSR602401-1"/>
    </source>
</evidence>
<dbReference type="PRINTS" id="PR00463">
    <property type="entry name" value="EP450I"/>
</dbReference>
<dbReference type="AlphaFoldDB" id="A0A8H4ILW2"/>
<dbReference type="PROSITE" id="PS00086">
    <property type="entry name" value="CYTOCHROME_P450"/>
    <property type="match status" value="1"/>
</dbReference>
<dbReference type="PRINTS" id="PR00385">
    <property type="entry name" value="P450"/>
</dbReference>
<gene>
    <name evidence="10" type="ORF">GTA08_BOTSDO08829</name>
</gene>